<gene>
    <name evidence="2" type="ORF">SAMN04488561_5226</name>
</gene>
<feature type="domain" description="N-acetyltransferase" evidence="1">
    <location>
        <begin position="14"/>
        <end position="182"/>
    </location>
</feature>
<dbReference type="OrthoDB" id="9795199at2"/>
<name>A0A1H5PQK1_9ACTN</name>
<protein>
    <submittedName>
        <fullName evidence="2">Protein N-acetyltransferase, RimJ/RimL family</fullName>
    </submittedName>
</protein>
<dbReference type="AlphaFoldDB" id="A0A1H5PQK1"/>
<dbReference type="Gene3D" id="3.40.630.30">
    <property type="match status" value="1"/>
</dbReference>
<evidence type="ECO:0000259" key="1">
    <source>
        <dbReference type="PROSITE" id="PS51186"/>
    </source>
</evidence>
<dbReference type="STRING" id="561176.SAMN04488561_5226"/>
<dbReference type="PROSITE" id="PS51186">
    <property type="entry name" value="GNAT"/>
    <property type="match status" value="1"/>
</dbReference>
<evidence type="ECO:0000313" key="3">
    <source>
        <dbReference type="Proteomes" id="UP000181980"/>
    </source>
</evidence>
<dbReference type="Proteomes" id="UP000181980">
    <property type="component" value="Unassembled WGS sequence"/>
</dbReference>
<sequence>MSIIAAVPLANAWIELEPLSSAHLGDLEAAVSEPDELFRWVSAWRPGPDGLAGALDRALAMAAHGDLAPWVIRRRADGRVVGATSYLDIDAGNRRVEVGATWIGPAWWRTEVNTATKLLVIGHAFETLGLERVALKTDHLNVRSQRAIERLGARREGVLRHHMRRADGSWRDTVYYSILSAEWPRVRETLLTALQ</sequence>
<proteinExistence type="predicted"/>
<dbReference type="InterPro" id="IPR016181">
    <property type="entry name" value="Acyl_CoA_acyltransferase"/>
</dbReference>
<keyword evidence="2" id="KW-0808">Transferase</keyword>
<organism evidence="2 3">
    <name type="scientific">Jiangella alba</name>
    <dbReference type="NCBI Taxonomy" id="561176"/>
    <lineage>
        <taxon>Bacteria</taxon>
        <taxon>Bacillati</taxon>
        <taxon>Actinomycetota</taxon>
        <taxon>Actinomycetes</taxon>
        <taxon>Jiangellales</taxon>
        <taxon>Jiangellaceae</taxon>
        <taxon>Jiangella</taxon>
    </lineage>
</organism>
<dbReference type="SUPFAM" id="SSF55729">
    <property type="entry name" value="Acyl-CoA N-acyltransferases (Nat)"/>
    <property type="match status" value="1"/>
</dbReference>
<dbReference type="PANTHER" id="PTHR43610:SF1">
    <property type="entry name" value="N-ACETYLTRANSFERASE DOMAIN-CONTAINING PROTEIN"/>
    <property type="match status" value="1"/>
</dbReference>
<reference evidence="3" key="1">
    <citation type="submission" date="2016-10" db="EMBL/GenBank/DDBJ databases">
        <authorList>
            <person name="Varghese N."/>
            <person name="Submissions S."/>
        </authorList>
    </citation>
    <scope>NUCLEOTIDE SEQUENCE [LARGE SCALE GENOMIC DNA]</scope>
    <source>
        <strain evidence="3">DSM 45237</strain>
    </source>
</reference>
<dbReference type="PANTHER" id="PTHR43610">
    <property type="entry name" value="BLL6696 PROTEIN"/>
    <property type="match status" value="1"/>
</dbReference>
<dbReference type="InterPro" id="IPR000182">
    <property type="entry name" value="GNAT_dom"/>
</dbReference>
<keyword evidence="3" id="KW-1185">Reference proteome</keyword>
<dbReference type="RefSeq" id="WP_069108985.1">
    <property type="nucleotide sequence ID" value="NZ_FNUC01000004.1"/>
</dbReference>
<dbReference type="Pfam" id="PF13302">
    <property type="entry name" value="Acetyltransf_3"/>
    <property type="match status" value="1"/>
</dbReference>
<dbReference type="EMBL" id="FNUC01000004">
    <property type="protein sequence ID" value="SEF16100.1"/>
    <property type="molecule type" value="Genomic_DNA"/>
</dbReference>
<evidence type="ECO:0000313" key="2">
    <source>
        <dbReference type="EMBL" id="SEF16100.1"/>
    </source>
</evidence>
<accession>A0A1H5PQK1</accession>
<dbReference type="GO" id="GO:0016747">
    <property type="term" value="F:acyltransferase activity, transferring groups other than amino-acyl groups"/>
    <property type="evidence" value="ECO:0007669"/>
    <property type="project" value="InterPro"/>
</dbReference>